<dbReference type="InterPro" id="IPR050992">
    <property type="entry name" value="CheZ_family_phosphatases"/>
</dbReference>
<reference evidence="4 5" key="1">
    <citation type="journal article" date="2019" name="Int. J. Syst. Evol. Microbiol.">
        <title>The Global Catalogue of Microorganisms (GCM) 10K type strain sequencing project: providing services to taxonomists for standard genome sequencing and annotation.</title>
        <authorList>
            <consortium name="The Broad Institute Genomics Platform"/>
            <consortium name="The Broad Institute Genome Sequencing Center for Infectious Disease"/>
            <person name="Wu L."/>
            <person name="Ma J."/>
        </authorList>
    </citation>
    <scope>NUCLEOTIDE SEQUENCE [LARGE SCALE GENOMIC DNA]</scope>
    <source>
        <strain evidence="4 5">DT72</strain>
    </source>
</reference>
<dbReference type="CDD" id="cd17911">
    <property type="entry name" value="CheC_ClassIII"/>
    <property type="match status" value="1"/>
</dbReference>
<protein>
    <submittedName>
        <fullName evidence="4">Chemotaxis protein CheC</fullName>
    </submittedName>
</protein>
<dbReference type="Proteomes" id="UP001596407">
    <property type="component" value="Unassembled WGS sequence"/>
</dbReference>
<sequence>MMRGDGRDEKRADPEDGFEPAEPIDADRERRASTDTTEPTADAEKSAPEGDDGRLSIPLETIAVLNWLGEVGVDGVESRLRKVAGDDLSVETEQVKIGYAGPETILDQFGVEDRAGARVRMRKPVAGTVLVLFPVKSANRAASLMLQRAVADAASVVATEMGRDALTELCNVMANGFVDEWAETFDTSIDTGAPVAVQNPEMTLVHHVFSVSDVGLYLTSRFRVAEDIDATIFVFPGEAEFVSEISRVSPEVIDR</sequence>
<comment type="caution">
    <text evidence="4">The sequence shown here is derived from an EMBL/GenBank/DDBJ whole genome shotgun (WGS) entry which is preliminary data.</text>
</comment>
<feature type="compositionally biased region" description="Acidic residues" evidence="3">
    <location>
        <begin position="15"/>
        <end position="24"/>
    </location>
</feature>
<dbReference type="SUPFAM" id="SSF103039">
    <property type="entry name" value="CheC-like"/>
    <property type="match status" value="1"/>
</dbReference>
<dbReference type="PANTHER" id="PTHR43693">
    <property type="entry name" value="PROTEIN PHOSPHATASE CHEZ"/>
    <property type="match status" value="1"/>
</dbReference>
<feature type="compositionally biased region" description="Basic and acidic residues" evidence="3">
    <location>
        <begin position="1"/>
        <end position="14"/>
    </location>
</feature>
<keyword evidence="2" id="KW-0378">Hydrolase</keyword>
<accession>A0ABD5WRD8</accession>
<dbReference type="EMBL" id="JBHSZH010000005">
    <property type="protein sequence ID" value="MFC7082355.1"/>
    <property type="molecule type" value="Genomic_DNA"/>
</dbReference>
<evidence type="ECO:0000256" key="3">
    <source>
        <dbReference type="SAM" id="MobiDB-lite"/>
    </source>
</evidence>
<keyword evidence="1" id="KW-0145">Chemotaxis</keyword>
<evidence type="ECO:0000313" key="5">
    <source>
        <dbReference type="Proteomes" id="UP001596407"/>
    </source>
</evidence>
<dbReference type="GeneID" id="79304228"/>
<proteinExistence type="predicted"/>
<dbReference type="RefSeq" id="WP_276279650.1">
    <property type="nucleotide sequence ID" value="NZ_CP119809.1"/>
</dbReference>
<dbReference type="GO" id="GO:0006935">
    <property type="term" value="P:chemotaxis"/>
    <property type="evidence" value="ECO:0007669"/>
    <property type="project" value="UniProtKB-KW"/>
</dbReference>
<keyword evidence="5" id="KW-1185">Reference proteome</keyword>
<evidence type="ECO:0000256" key="1">
    <source>
        <dbReference type="ARBA" id="ARBA00022500"/>
    </source>
</evidence>
<organism evidence="4 5">
    <name type="scientific">Halorussus caseinilyticus</name>
    <dbReference type="NCBI Taxonomy" id="3034025"/>
    <lineage>
        <taxon>Archaea</taxon>
        <taxon>Methanobacteriati</taxon>
        <taxon>Methanobacteriota</taxon>
        <taxon>Stenosarchaea group</taxon>
        <taxon>Halobacteria</taxon>
        <taxon>Halobacteriales</taxon>
        <taxon>Haladaptataceae</taxon>
        <taxon>Halorussus</taxon>
    </lineage>
</organism>
<dbReference type="PANTHER" id="PTHR43693:SF1">
    <property type="entry name" value="PROTEIN PHOSPHATASE CHEZ"/>
    <property type="match status" value="1"/>
</dbReference>
<evidence type="ECO:0000313" key="4">
    <source>
        <dbReference type="EMBL" id="MFC7082355.1"/>
    </source>
</evidence>
<name>A0ABD5WRD8_9EURY</name>
<feature type="region of interest" description="Disordered" evidence="3">
    <location>
        <begin position="1"/>
        <end position="54"/>
    </location>
</feature>
<dbReference type="Gene3D" id="3.40.1550.10">
    <property type="entry name" value="CheC-like"/>
    <property type="match status" value="1"/>
</dbReference>
<evidence type="ECO:0000256" key="2">
    <source>
        <dbReference type="ARBA" id="ARBA00022801"/>
    </source>
</evidence>
<feature type="compositionally biased region" description="Basic and acidic residues" evidence="3">
    <location>
        <begin position="42"/>
        <end position="54"/>
    </location>
</feature>
<dbReference type="InterPro" id="IPR028976">
    <property type="entry name" value="CheC-like_sf"/>
</dbReference>
<dbReference type="GO" id="GO:0016787">
    <property type="term" value="F:hydrolase activity"/>
    <property type="evidence" value="ECO:0007669"/>
    <property type="project" value="UniProtKB-KW"/>
</dbReference>
<gene>
    <name evidence="4" type="ORF">ACFQJ6_21980</name>
</gene>
<dbReference type="AlphaFoldDB" id="A0ABD5WRD8"/>